<dbReference type="Proteomes" id="UP000011728">
    <property type="component" value="Chromosome"/>
</dbReference>
<accession>M1MIA4</accession>
<dbReference type="InterPro" id="IPR006674">
    <property type="entry name" value="HD_domain"/>
</dbReference>
<protein>
    <submittedName>
        <fullName evidence="3">Metal dependent phosphohydrolase</fullName>
    </submittedName>
</protein>
<dbReference type="SUPFAM" id="SSF109604">
    <property type="entry name" value="HD-domain/PDEase-like"/>
    <property type="match status" value="1"/>
</dbReference>
<keyword evidence="4" id="KW-1185">Reference proteome</keyword>
<dbReference type="AlphaFoldDB" id="M1MIA4"/>
<gene>
    <name evidence="3" type="ORF">Cspa_c38940</name>
</gene>
<dbReference type="EMBL" id="CP004121">
    <property type="protein sequence ID" value="AGF57654.1"/>
    <property type="molecule type" value="Genomic_DNA"/>
</dbReference>
<dbReference type="OrthoDB" id="9804747at2"/>
<dbReference type="PROSITE" id="PS51832">
    <property type="entry name" value="HD_GYP"/>
    <property type="match status" value="1"/>
</dbReference>
<dbReference type="STRING" id="36745.CLSAP_36690"/>
<evidence type="ECO:0000259" key="2">
    <source>
        <dbReference type="PROSITE" id="PS51832"/>
    </source>
</evidence>
<dbReference type="InterPro" id="IPR037522">
    <property type="entry name" value="HD_GYP_dom"/>
</dbReference>
<dbReference type="PANTHER" id="PTHR43155">
    <property type="entry name" value="CYCLIC DI-GMP PHOSPHODIESTERASE PA4108-RELATED"/>
    <property type="match status" value="1"/>
</dbReference>
<dbReference type="RefSeq" id="WP_015393967.1">
    <property type="nucleotide sequence ID" value="NC_020291.1"/>
</dbReference>
<dbReference type="GO" id="GO:0016787">
    <property type="term" value="F:hydrolase activity"/>
    <property type="evidence" value="ECO:0007669"/>
    <property type="project" value="UniProtKB-KW"/>
</dbReference>
<feature type="domain" description="HD" evidence="1">
    <location>
        <begin position="25"/>
        <end position="147"/>
    </location>
</feature>
<sequence>MLNQEMYHDIIEALAAALDAKDVYTAGHSTRVGNMAYELGKKLKLDDYTLQMIHIAGHLHDIGKIGVPDNVLNKKGKLDEHEWMQMKMHSEIGYNILKNTNSLKEIARIVLYHHEKWNGTGYPSKLSKNEIPLGSRIITLCDSIDAMRSKRPYKQVISNIDCYNEILKNKEIMYDPKITDCLIENWNVIVTPQYS</sequence>
<dbReference type="PROSITE" id="PS51831">
    <property type="entry name" value="HD"/>
    <property type="match status" value="1"/>
</dbReference>
<dbReference type="Pfam" id="PF13487">
    <property type="entry name" value="HD_5"/>
    <property type="match status" value="1"/>
</dbReference>
<reference evidence="3 4" key="1">
    <citation type="submission" date="2013-02" db="EMBL/GenBank/DDBJ databases">
        <title>Genome sequence of Clostridium saccharoperbutylacetonicum N1-4(HMT).</title>
        <authorList>
            <person name="Poehlein A."/>
            <person name="Daniel R."/>
        </authorList>
    </citation>
    <scope>NUCLEOTIDE SEQUENCE [LARGE SCALE GENOMIC DNA]</scope>
    <source>
        <strain evidence="4">N1-4(HMT)</strain>
    </source>
</reference>
<dbReference type="eggNOG" id="COG2206">
    <property type="taxonomic scope" value="Bacteria"/>
</dbReference>
<keyword evidence="3" id="KW-0378">Hydrolase</keyword>
<evidence type="ECO:0000313" key="3">
    <source>
        <dbReference type="EMBL" id="AGF57654.1"/>
    </source>
</evidence>
<dbReference type="KEGG" id="csr:Cspa_c38940"/>
<organism evidence="3 4">
    <name type="scientific">Clostridium saccharoperbutylacetonicum N1-4(HMT)</name>
    <dbReference type="NCBI Taxonomy" id="931276"/>
    <lineage>
        <taxon>Bacteria</taxon>
        <taxon>Bacillati</taxon>
        <taxon>Bacillota</taxon>
        <taxon>Clostridia</taxon>
        <taxon>Eubacteriales</taxon>
        <taxon>Clostridiaceae</taxon>
        <taxon>Clostridium</taxon>
    </lineage>
</organism>
<dbReference type="PATRIC" id="fig|931276.5.peg.3928"/>
<dbReference type="Gene3D" id="1.10.3210.10">
    <property type="entry name" value="Hypothetical protein af1432"/>
    <property type="match status" value="1"/>
</dbReference>
<dbReference type="CDD" id="cd00077">
    <property type="entry name" value="HDc"/>
    <property type="match status" value="1"/>
</dbReference>
<dbReference type="InterPro" id="IPR003607">
    <property type="entry name" value="HD/PDEase_dom"/>
</dbReference>
<proteinExistence type="predicted"/>
<evidence type="ECO:0000313" key="4">
    <source>
        <dbReference type="Proteomes" id="UP000011728"/>
    </source>
</evidence>
<name>M1MIA4_9CLOT</name>
<evidence type="ECO:0000259" key="1">
    <source>
        <dbReference type="PROSITE" id="PS51831"/>
    </source>
</evidence>
<dbReference type="HOGENOM" id="CLU_000445_92_3_9"/>
<dbReference type="SMART" id="SM00471">
    <property type="entry name" value="HDc"/>
    <property type="match status" value="1"/>
</dbReference>
<feature type="domain" description="HD-GYP" evidence="2">
    <location>
        <begin position="3"/>
        <end position="195"/>
    </location>
</feature>